<gene>
    <name evidence="5" type="ORF">N7450_009977</name>
</gene>
<evidence type="ECO:0000313" key="6">
    <source>
        <dbReference type="Proteomes" id="UP001216150"/>
    </source>
</evidence>
<dbReference type="InterPro" id="IPR012677">
    <property type="entry name" value="Nucleotide-bd_a/b_plait_sf"/>
</dbReference>
<dbReference type="InterPro" id="IPR000504">
    <property type="entry name" value="RRM_dom"/>
</dbReference>
<name>A0AAD6GNX5_9EURO</name>
<proteinExistence type="predicted"/>
<dbReference type="InterPro" id="IPR035979">
    <property type="entry name" value="RBD_domain_sf"/>
</dbReference>
<dbReference type="AlphaFoldDB" id="A0AAD6GNX5"/>
<dbReference type="PANTHER" id="PTHR48027">
    <property type="entry name" value="HETEROGENEOUS NUCLEAR RIBONUCLEOPROTEIN 87F-RELATED"/>
    <property type="match status" value="1"/>
</dbReference>
<sequence length="184" mass="19204">MSKLFVHGLSWHTNDETLREGFHQYGQIQEAIVVKDRATLRSRGFGFVRFATEAEADAAMSAMNNQEFDGRVIRVDKAFDRPNRPDGGFQGRGGYNQQPGSGYQGGGGFGGGGGYNRGGYGYNNYGNGGGGAGYSGAGNGGGYGGGYVEEEVLIHSEGGGANASYGNSGGWRNNNQPPAPSEGN</sequence>
<feature type="region of interest" description="Disordered" evidence="3">
    <location>
        <begin position="79"/>
        <end position="107"/>
    </location>
</feature>
<dbReference type="EMBL" id="JAQJAC010000009">
    <property type="protein sequence ID" value="KAJ5572993.1"/>
    <property type="molecule type" value="Genomic_DNA"/>
</dbReference>
<evidence type="ECO:0000256" key="1">
    <source>
        <dbReference type="ARBA" id="ARBA00022884"/>
    </source>
</evidence>
<accession>A0AAD6GNX5</accession>
<evidence type="ECO:0000256" key="2">
    <source>
        <dbReference type="PROSITE-ProRule" id="PRU00176"/>
    </source>
</evidence>
<dbReference type="PROSITE" id="PS50102">
    <property type="entry name" value="RRM"/>
    <property type="match status" value="1"/>
</dbReference>
<reference evidence="5 6" key="1">
    <citation type="journal article" date="2023" name="IMA Fungus">
        <title>Comparative genomic study of the Penicillium genus elucidates a diverse pangenome and 15 lateral gene transfer events.</title>
        <authorList>
            <person name="Petersen C."/>
            <person name="Sorensen T."/>
            <person name="Nielsen M.R."/>
            <person name="Sondergaard T.E."/>
            <person name="Sorensen J.L."/>
            <person name="Fitzpatrick D.A."/>
            <person name="Frisvad J.C."/>
            <person name="Nielsen K.L."/>
        </authorList>
    </citation>
    <scope>NUCLEOTIDE SEQUENCE [LARGE SCALE GENOMIC DNA]</scope>
    <source>
        <strain evidence="5 6">IBT 29057</strain>
    </source>
</reference>
<comment type="caution">
    <text evidence="5">The sequence shown here is derived from an EMBL/GenBank/DDBJ whole genome shotgun (WGS) entry which is preliminary data.</text>
</comment>
<dbReference type="Gene3D" id="3.30.70.330">
    <property type="match status" value="1"/>
</dbReference>
<dbReference type="SUPFAM" id="SSF54928">
    <property type="entry name" value="RNA-binding domain, RBD"/>
    <property type="match status" value="1"/>
</dbReference>
<feature type="domain" description="RRM" evidence="4">
    <location>
        <begin position="2"/>
        <end position="80"/>
    </location>
</feature>
<keyword evidence="1 2" id="KW-0694">RNA-binding</keyword>
<dbReference type="Proteomes" id="UP001216150">
    <property type="component" value="Unassembled WGS sequence"/>
</dbReference>
<keyword evidence="6" id="KW-1185">Reference proteome</keyword>
<dbReference type="SMART" id="SM00360">
    <property type="entry name" value="RRM"/>
    <property type="match status" value="1"/>
</dbReference>
<protein>
    <submittedName>
        <fullName evidence="5">Nucleotide-binding alpha-beta plait</fullName>
    </submittedName>
</protein>
<feature type="region of interest" description="Disordered" evidence="3">
    <location>
        <begin position="158"/>
        <end position="184"/>
    </location>
</feature>
<organism evidence="5 6">
    <name type="scientific">Penicillium hetheringtonii</name>
    <dbReference type="NCBI Taxonomy" id="911720"/>
    <lineage>
        <taxon>Eukaryota</taxon>
        <taxon>Fungi</taxon>
        <taxon>Dikarya</taxon>
        <taxon>Ascomycota</taxon>
        <taxon>Pezizomycotina</taxon>
        <taxon>Eurotiomycetes</taxon>
        <taxon>Eurotiomycetidae</taxon>
        <taxon>Eurotiales</taxon>
        <taxon>Aspergillaceae</taxon>
        <taxon>Penicillium</taxon>
    </lineage>
</organism>
<evidence type="ECO:0000256" key="3">
    <source>
        <dbReference type="SAM" id="MobiDB-lite"/>
    </source>
</evidence>
<dbReference type="GO" id="GO:0003723">
    <property type="term" value="F:RNA binding"/>
    <property type="evidence" value="ECO:0007669"/>
    <property type="project" value="UniProtKB-UniRule"/>
</dbReference>
<dbReference type="Pfam" id="PF00076">
    <property type="entry name" value="RRM_1"/>
    <property type="match status" value="1"/>
</dbReference>
<evidence type="ECO:0000259" key="4">
    <source>
        <dbReference type="PROSITE" id="PS50102"/>
    </source>
</evidence>
<evidence type="ECO:0000313" key="5">
    <source>
        <dbReference type="EMBL" id="KAJ5572993.1"/>
    </source>
</evidence>
<dbReference type="InterPro" id="IPR052462">
    <property type="entry name" value="SLIRP/GR-RBP-like"/>
</dbReference>